<feature type="compositionally biased region" description="Basic residues" evidence="2">
    <location>
        <begin position="550"/>
        <end position="560"/>
    </location>
</feature>
<feature type="domain" description="R3H" evidence="4">
    <location>
        <begin position="474"/>
        <end position="538"/>
    </location>
</feature>
<comment type="caution">
    <text evidence="5">The sequence shown here is derived from an EMBL/GenBank/DDBJ whole genome shotgun (WGS) entry which is preliminary data.</text>
</comment>
<evidence type="ECO:0000259" key="4">
    <source>
        <dbReference type="PROSITE" id="PS51061"/>
    </source>
</evidence>
<dbReference type="SUPFAM" id="SSF57845">
    <property type="entry name" value="B-box zinc-binding domain"/>
    <property type="match status" value="1"/>
</dbReference>
<feature type="compositionally biased region" description="Low complexity" evidence="2">
    <location>
        <begin position="272"/>
        <end position="292"/>
    </location>
</feature>
<proteinExistence type="predicted"/>
<dbReference type="Pfam" id="PF01424">
    <property type="entry name" value="R3H"/>
    <property type="match status" value="1"/>
</dbReference>
<dbReference type="CDD" id="cd19757">
    <property type="entry name" value="Bbox1"/>
    <property type="match status" value="1"/>
</dbReference>
<evidence type="ECO:0000256" key="2">
    <source>
        <dbReference type="SAM" id="MobiDB-lite"/>
    </source>
</evidence>
<keyword evidence="1" id="KW-0863">Zinc-finger</keyword>
<dbReference type="SMART" id="SM00393">
    <property type="entry name" value="R3H"/>
    <property type="match status" value="1"/>
</dbReference>
<dbReference type="PROSITE" id="PS50119">
    <property type="entry name" value="ZF_BBOX"/>
    <property type="match status" value="1"/>
</dbReference>
<organism evidence="5 6">
    <name type="scientific">Peronospora matthiolae</name>
    <dbReference type="NCBI Taxonomy" id="2874970"/>
    <lineage>
        <taxon>Eukaryota</taxon>
        <taxon>Sar</taxon>
        <taxon>Stramenopiles</taxon>
        <taxon>Oomycota</taxon>
        <taxon>Peronosporomycetes</taxon>
        <taxon>Peronosporales</taxon>
        <taxon>Peronosporaceae</taxon>
        <taxon>Peronospora</taxon>
    </lineage>
</organism>
<dbReference type="SMART" id="SM00336">
    <property type="entry name" value="BBOX"/>
    <property type="match status" value="2"/>
</dbReference>
<protein>
    <recommendedName>
        <fullName evidence="7">B box-type domain-containing protein</fullName>
    </recommendedName>
</protein>
<evidence type="ECO:0008006" key="7">
    <source>
        <dbReference type="Google" id="ProtNLM"/>
    </source>
</evidence>
<feature type="compositionally biased region" description="Polar residues" evidence="2">
    <location>
        <begin position="242"/>
        <end position="253"/>
    </location>
</feature>
<feature type="compositionally biased region" description="Low complexity" evidence="2">
    <location>
        <begin position="395"/>
        <end position="408"/>
    </location>
</feature>
<keyword evidence="1" id="KW-0862">Zinc</keyword>
<evidence type="ECO:0000256" key="1">
    <source>
        <dbReference type="PROSITE-ProRule" id="PRU00024"/>
    </source>
</evidence>
<feature type="region of interest" description="Disordered" evidence="2">
    <location>
        <begin position="540"/>
        <end position="560"/>
    </location>
</feature>
<dbReference type="GO" id="GO:0008270">
    <property type="term" value="F:zinc ion binding"/>
    <property type="evidence" value="ECO:0007669"/>
    <property type="project" value="UniProtKB-KW"/>
</dbReference>
<feature type="region of interest" description="Disordered" evidence="2">
    <location>
        <begin position="216"/>
        <end position="478"/>
    </location>
</feature>
<dbReference type="AlphaFoldDB" id="A0AAV1TR95"/>
<dbReference type="PROSITE" id="PS51061">
    <property type="entry name" value="R3H"/>
    <property type="match status" value="1"/>
</dbReference>
<sequence>MECVAVVLRAGLSILRRQALRRWRLLHQDLLYRNLSLPESLLPKALAQSGRGDESESEPLQKNDDRTCAECEKPGTAMWECPRCEDSLYCDECNAAVHSARVMSKHKRKELPLLPKLPCCIECESATASVRCEQCESMFCVSCDASVHKFKSLQRHVRVDLSRDDKEISSKTTAPEQKNRVLEKNEMETIEAAQLVKTAPRTKLVEAVPYVESIPQLEFSSDSDSSEDEEMDEPLAMPPGNSHLTTAVTSIETESNEDFDDVKLPVSAPITSPSAVESQSSRSSGSGTGTDKSSTKVRALPASVRKVELSSDSDSPDDVSSELTRASASSPEEAASPTSEDDSAPSKSSTKLTRARKPALAEISSESESGSDDDPPSIPVVKRAKKAAQKKKSSLESSGSSKDSASTKAVEKKTKKRKASALEPAGKKLASVSSSRSSSSEDKVSWATSAIKGTPVPRRAPVSVRNNKAEGISSGSSHTLVKKIEAFKDSGEPGELHLNANLNGFERLLAHDCAERLGLAHESTGSGLERHIIISRQCAKRAAVDSGNRSKTKKSKHSRH</sequence>
<feature type="compositionally biased region" description="Low complexity" evidence="2">
    <location>
        <begin position="326"/>
        <end position="337"/>
    </location>
</feature>
<keyword evidence="1" id="KW-0479">Metal-binding</keyword>
<feature type="region of interest" description="Disordered" evidence="2">
    <location>
        <begin position="162"/>
        <end position="183"/>
    </location>
</feature>
<accession>A0AAV1TR95</accession>
<evidence type="ECO:0000313" key="6">
    <source>
        <dbReference type="Proteomes" id="UP001162060"/>
    </source>
</evidence>
<dbReference type="Gene3D" id="3.30.1370.50">
    <property type="entry name" value="R3H-like domain"/>
    <property type="match status" value="1"/>
</dbReference>
<name>A0AAV1TR95_9STRA</name>
<dbReference type="InterPro" id="IPR000315">
    <property type="entry name" value="Znf_B-box"/>
</dbReference>
<feature type="compositionally biased region" description="Acidic residues" evidence="2">
    <location>
        <begin position="224"/>
        <end position="233"/>
    </location>
</feature>
<dbReference type="EMBL" id="CAKLBY020000078">
    <property type="protein sequence ID" value="CAK7924886.1"/>
    <property type="molecule type" value="Genomic_DNA"/>
</dbReference>
<evidence type="ECO:0000259" key="3">
    <source>
        <dbReference type="PROSITE" id="PS50119"/>
    </source>
</evidence>
<dbReference type="SUPFAM" id="SSF82708">
    <property type="entry name" value="R3H domain"/>
    <property type="match status" value="1"/>
</dbReference>
<evidence type="ECO:0000313" key="5">
    <source>
        <dbReference type="EMBL" id="CAK7924886.1"/>
    </source>
</evidence>
<dbReference type="GO" id="GO:0003676">
    <property type="term" value="F:nucleic acid binding"/>
    <property type="evidence" value="ECO:0007669"/>
    <property type="project" value="UniProtKB-UniRule"/>
</dbReference>
<feature type="domain" description="B box-type" evidence="3">
    <location>
        <begin position="120"/>
        <end position="161"/>
    </location>
</feature>
<dbReference type="InterPro" id="IPR001374">
    <property type="entry name" value="R3H_dom"/>
</dbReference>
<reference evidence="5" key="1">
    <citation type="submission" date="2024-01" db="EMBL/GenBank/DDBJ databases">
        <authorList>
            <person name="Webb A."/>
        </authorList>
    </citation>
    <scope>NUCLEOTIDE SEQUENCE</scope>
    <source>
        <strain evidence="5">Pm1</strain>
    </source>
</reference>
<gene>
    <name evidence="5" type="ORF">PM001_LOCUS10036</name>
</gene>
<dbReference type="InterPro" id="IPR036867">
    <property type="entry name" value="R3H_dom_sf"/>
</dbReference>
<feature type="compositionally biased region" description="Basic residues" evidence="2">
    <location>
        <begin position="382"/>
        <end position="392"/>
    </location>
</feature>
<dbReference type="Proteomes" id="UP001162060">
    <property type="component" value="Unassembled WGS sequence"/>
</dbReference>